<evidence type="ECO:0000313" key="4">
    <source>
        <dbReference type="Proteomes" id="UP000597762"/>
    </source>
</evidence>
<name>A0A812DU20_ACAPH</name>
<feature type="transmembrane region" description="Helical" evidence="2">
    <location>
        <begin position="208"/>
        <end position="228"/>
    </location>
</feature>
<protein>
    <recommendedName>
        <fullName evidence="5">Transmembrane protein</fullName>
    </recommendedName>
</protein>
<comment type="caution">
    <text evidence="3">The sequence shown here is derived from an EMBL/GenBank/DDBJ whole genome shotgun (WGS) entry which is preliminary data.</text>
</comment>
<dbReference type="EMBL" id="CAHIKZ030004353">
    <property type="protein sequence ID" value="CAE1309812.1"/>
    <property type="molecule type" value="Genomic_DNA"/>
</dbReference>
<feature type="region of interest" description="Disordered" evidence="1">
    <location>
        <begin position="160"/>
        <end position="192"/>
    </location>
</feature>
<evidence type="ECO:0008006" key="5">
    <source>
        <dbReference type="Google" id="ProtNLM"/>
    </source>
</evidence>
<dbReference type="AlphaFoldDB" id="A0A812DU20"/>
<proteinExistence type="predicted"/>
<evidence type="ECO:0000256" key="1">
    <source>
        <dbReference type="SAM" id="MobiDB-lite"/>
    </source>
</evidence>
<gene>
    <name evidence="3" type="ORF">SPHA_61475</name>
</gene>
<sequence length="274" mass="30123">MHGARPHSSPALMTNAQLVPDRHSFTTATLLVSLNLWARAALPPSIAVLVFFFPKLGSIPASSECPAGVRFTSLSLQRQHITGEVWPFLQQTVYLCLSPSCMFSPFLPPSRQPRCGSRGPPGRGRARKTLFSRTSNPFLPSIRVRVVPFGVVHLSPARTGSSQVTRSSTAPTPSLLTTGQKVPDHTTCPASQRSKCNERKKRNQKVTYLSFAAPCFVSFSSFFCFLLFSSLCLLQTNIVQRLESFLVLFGPDWIKQMQPSLLFQTAVVIPTGLS</sequence>
<evidence type="ECO:0000256" key="2">
    <source>
        <dbReference type="SAM" id="Phobius"/>
    </source>
</evidence>
<keyword evidence="4" id="KW-1185">Reference proteome</keyword>
<reference evidence="3" key="1">
    <citation type="submission" date="2021-01" db="EMBL/GenBank/DDBJ databases">
        <authorList>
            <person name="Li R."/>
            <person name="Bekaert M."/>
        </authorList>
    </citation>
    <scope>NUCLEOTIDE SEQUENCE</scope>
    <source>
        <strain evidence="3">Farmed</strain>
    </source>
</reference>
<evidence type="ECO:0000313" key="3">
    <source>
        <dbReference type="EMBL" id="CAE1309812.1"/>
    </source>
</evidence>
<accession>A0A812DU20</accession>
<organism evidence="3 4">
    <name type="scientific">Acanthosepion pharaonis</name>
    <name type="common">Pharaoh cuttlefish</name>
    <name type="synonym">Sepia pharaonis</name>
    <dbReference type="NCBI Taxonomy" id="158019"/>
    <lineage>
        <taxon>Eukaryota</taxon>
        <taxon>Metazoa</taxon>
        <taxon>Spiralia</taxon>
        <taxon>Lophotrochozoa</taxon>
        <taxon>Mollusca</taxon>
        <taxon>Cephalopoda</taxon>
        <taxon>Coleoidea</taxon>
        <taxon>Decapodiformes</taxon>
        <taxon>Sepiida</taxon>
        <taxon>Sepiina</taxon>
        <taxon>Sepiidae</taxon>
        <taxon>Acanthosepion</taxon>
    </lineage>
</organism>
<feature type="compositionally biased region" description="Low complexity" evidence="1">
    <location>
        <begin position="165"/>
        <end position="178"/>
    </location>
</feature>
<keyword evidence="2" id="KW-1133">Transmembrane helix</keyword>
<keyword evidence="2" id="KW-0472">Membrane</keyword>
<keyword evidence="2" id="KW-0812">Transmembrane</keyword>
<dbReference type="Proteomes" id="UP000597762">
    <property type="component" value="Unassembled WGS sequence"/>
</dbReference>